<sequence>MARETRPMPTRRAGRSPWLREALALDETDAPILAGEARCDICIVGGGLAGLWTAIELKHRAPQTSIVIIEADICGGGASGRNSGMVLSQWAKFAALTKFCGMEGAIRLAQAFGRSPAEIAAFCATHGIDAEYHPDGWIWGASCAAHLGSWAGILETLAAANRFPFREVTRDEIAALTGTDAFLAGIHDPTAGTIHPGKLVRGLRRVALGLGVVIHENTPMTRLLRRPQPGVVTPRGMVRAERVILTLNAWSLAVPELRSAILVIASDDAVTAPVPERLAQAGYRRKPLISDSQTFVTGYRTTGDDRLNAGVTGGRLGFGSFRSQRFEGRSAREAAIRAAIARGHPQLADIPLAESWYGPIDRTRSGLPLFGRLPGCSDIFYGYGFSGNGIATTPIGGRILASLALDVVDEWSGCGLVRPPEGWLPPEPIRYFGAHLVRAAIDRADRLAHLDRRPDFLTRRLVALAPGGITTSDAT</sequence>
<dbReference type="InterPro" id="IPR036188">
    <property type="entry name" value="FAD/NAD-bd_sf"/>
</dbReference>
<dbReference type="GO" id="GO:0005737">
    <property type="term" value="C:cytoplasm"/>
    <property type="evidence" value="ECO:0007669"/>
    <property type="project" value="TreeGrafter"/>
</dbReference>
<reference evidence="3 4" key="1">
    <citation type="submission" date="2019-03" db="EMBL/GenBank/DDBJ databases">
        <title>Genomic Encyclopedia of Type Strains, Phase III (KMG-III): the genomes of soil and plant-associated and newly described type strains.</title>
        <authorList>
            <person name="Whitman W."/>
        </authorList>
    </citation>
    <scope>NUCLEOTIDE SEQUENCE [LARGE SCALE GENOMIC DNA]</scope>
    <source>
        <strain evidence="3 4">CGMCC 1.7660</strain>
    </source>
</reference>
<protein>
    <submittedName>
        <fullName evidence="3">Glycine/D-amino acid oxidase-like deaminating enzyme</fullName>
    </submittedName>
</protein>
<dbReference type="OrthoDB" id="9806601at2"/>
<feature type="domain" description="FAD dependent oxidoreductase" evidence="2">
    <location>
        <begin position="40"/>
        <end position="403"/>
    </location>
</feature>
<dbReference type="GO" id="GO:0016491">
    <property type="term" value="F:oxidoreductase activity"/>
    <property type="evidence" value="ECO:0007669"/>
    <property type="project" value="UniProtKB-KW"/>
</dbReference>
<dbReference type="AlphaFoldDB" id="A0A4R6WWX0"/>
<evidence type="ECO:0000313" key="4">
    <source>
        <dbReference type="Proteomes" id="UP000295783"/>
    </source>
</evidence>
<dbReference type="Proteomes" id="UP000295783">
    <property type="component" value="Unassembled WGS sequence"/>
</dbReference>
<keyword evidence="4" id="KW-1185">Reference proteome</keyword>
<evidence type="ECO:0000259" key="2">
    <source>
        <dbReference type="Pfam" id="PF01266"/>
    </source>
</evidence>
<dbReference type="Pfam" id="PF01266">
    <property type="entry name" value="DAO"/>
    <property type="match status" value="1"/>
</dbReference>
<accession>A0A4R6WWX0</accession>
<dbReference type="EMBL" id="SNYW01000006">
    <property type="protein sequence ID" value="TDQ83893.1"/>
    <property type="molecule type" value="Genomic_DNA"/>
</dbReference>
<dbReference type="PANTHER" id="PTHR13847:SF285">
    <property type="entry name" value="FAD DEPENDENT OXIDOREDUCTASE DOMAIN-CONTAINING PROTEIN"/>
    <property type="match status" value="1"/>
</dbReference>
<dbReference type="PANTHER" id="PTHR13847">
    <property type="entry name" value="SARCOSINE DEHYDROGENASE-RELATED"/>
    <property type="match status" value="1"/>
</dbReference>
<evidence type="ECO:0000256" key="1">
    <source>
        <dbReference type="ARBA" id="ARBA00023002"/>
    </source>
</evidence>
<comment type="caution">
    <text evidence="3">The sequence shown here is derived from an EMBL/GenBank/DDBJ whole genome shotgun (WGS) entry which is preliminary data.</text>
</comment>
<dbReference type="Gene3D" id="3.30.9.10">
    <property type="entry name" value="D-Amino Acid Oxidase, subunit A, domain 2"/>
    <property type="match status" value="1"/>
</dbReference>
<dbReference type="InterPro" id="IPR006076">
    <property type="entry name" value="FAD-dep_OxRdtase"/>
</dbReference>
<evidence type="ECO:0000313" key="3">
    <source>
        <dbReference type="EMBL" id="TDQ83893.1"/>
    </source>
</evidence>
<organism evidence="3 4">
    <name type="scientific">Dongia mobilis</name>
    <dbReference type="NCBI Taxonomy" id="578943"/>
    <lineage>
        <taxon>Bacteria</taxon>
        <taxon>Pseudomonadati</taxon>
        <taxon>Pseudomonadota</taxon>
        <taxon>Alphaproteobacteria</taxon>
        <taxon>Rhodospirillales</taxon>
        <taxon>Dongiaceae</taxon>
        <taxon>Dongia</taxon>
    </lineage>
</organism>
<gene>
    <name evidence="3" type="ORF">A8950_0437</name>
</gene>
<dbReference type="SUPFAM" id="SSF51905">
    <property type="entry name" value="FAD/NAD(P)-binding domain"/>
    <property type="match status" value="1"/>
</dbReference>
<dbReference type="Gene3D" id="3.50.50.60">
    <property type="entry name" value="FAD/NAD(P)-binding domain"/>
    <property type="match status" value="1"/>
</dbReference>
<name>A0A4R6WWX0_9PROT</name>
<keyword evidence="1" id="KW-0560">Oxidoreductase</keyword>
<proteinExistence type="predicted"/>